<name>A0A4C1SMS7_EUMVA</name>
<protein>
    <submittedName>
        <fullName evidence="2">Uncharacterized protein</fullName>
    </submittedName>
</protein>
<proteinExistence type="predicted"/>
<gene>
    <name evidence="2" type="ORF">EVAR_98566_1</name>
</gene>
<reference evidence="2 3" key="1">
    <citation type="journal article" date="2019" name="Commun. Biol.">
        <title>The bagworm genome reveals a unique fibroin gene that provides high tensile strength.</title>
        <authorList>
            <person name="Kono N."/>
            <person name="Nakamura H."/>
            <person name="Ohtoshi R."/>
            <person name="Tomita M."/>
            <person name="Numata K."/>
            <person name="Arakawa K."/>
        </authorList>
    </citation>
    <scope>NUCLEOTIDE SEQUENCE [LARGE SCALE GENOMIC DNA]</scope>
</reference>
<feature type="compositionally biased region" description="Low complexity" evidence="1">
    <location>
        <begin position="91"/>
        <end position="104"/>
    </location>
</feature>
<dbReference type="Proteomes" id="UP000299102">
    <property type="component" value="Unassembled WGS sequence"/>
</dbReference>
<keyword evidence="3" id="KW-1185">Reference proteome</keyword>
<dbReference type="EMBL" id="BGZK01003565">
    <property type="protein sequence ID" value="GBP02607.1"/>
    <property type="molecule type" value="Genomic_DNA"/>
</dbReference>
<comment type="caution">
    <text evidence="2">The sequence shown here is derived from an EMBL/GenBank/DDBJ whole genome shotgun (WGS) entry which is preliminary data.</text>
</comment>
<evidence type="ECO:0000313" key="2">
    <source>
        <dbReference type="EMBL" id="GBP02607.1"/>
    </source>
</evidence>
<evidence type="ECO:0000256" key="1">
    <source>
        <dbReference type="SAM" id="MobiDB-lite"/>
    </source>
</evidence>
<evidence type="ECO:0000313" key="3">
    <source>
        <dbReference type="Proteomes" id="UP000299102"/>
    </source>
</evidence>
<feature type="region of interest" description="Disordered" evidence="1">
    <location>
        <begin position="1"/>
        <end position="29"/>
    </location>
</feature>
<sequence length="104" mass="11069">MLRFDSPASKRSNPINAPYPGSVITAGPTGTRPVIAFILRAASNAWATTAQRNVRAIRTQTVHPPVSYVNKRPHGQLSGCPRAPKGPPPRGRAAVAPRACLVHD</sequence>
<accession>A0A4C1SMS7</accession>
<feature type="region of interest" description="Disordered" evidence="1">
    <location>
        <begin position="65"/>
        <end position="104"/>
    </location>
</feature>
<organism evidence="2 3">
    <name type="scientific">Eumeta variegata</name>
    <name type="common">Bagworm moth</name>
    <name type="synonym">Eumeta japonica</name>
    <dbReference type="NCBI Taxonomy" id="151549"/>
    <lineage>
        <taxon>Eukaryota</taxon>
        <taxon>Metazoa</taxon>
        <taxon>Ecdysozoa</taxon>
        <taxon>Arthropoda</taxon>
        <taxon>Hexapoda</taxon>
        <taxon>Insecta</taxon>
        <taxon>Pterygota</taxon>
        <taxon>Neoptera</taxon>
        <taxon>Endopterygota</taxon>
        <taxon>Lepidoptera</taxon>
        <taxon>Glossata</taxon>
        <taxon>Ditrysia</taxon>
        <taxon>Tineoidea</taxon>
        <taxon>Psychidae</taxon>
        <taxon>Oiketicinae</taxon>
        <taxon>Eumeta</taxon>
    </lineage>
</organism>
<dbReference type="AlphaFoldDB" id="A0A4C1SMS7"/>